<sequence>MSHEHNTYSPNCRRDSAMAFSNLLTTHPILEGGPSCGKVGTEEWKLPSFSNVL</sequence>
<proteinExistence type="predicted"/>
<gene>
    <name evidence="1" type="ORF">EG68_11016</name>
</gene>
<accession>A0A8S9YM65</accession>
<dbReference type="Proteomes" id="UP000822476">
    <property type="component" value="Unassembled WGS sequence"/>
</dbReference>
<evidence type="ECO:0000313" key="2">
    <source>
        <dbReference type="Proteomes" id="UP000822476"/>
    </source>
</evidence>
<name>A0A8S9YM65_9TREM</name>
<evidence type="ECO:0000313" key="1">
    <source>
        <dbReference type="EMBL" id="KAF7238176.1"/>
    </source>
</evidence>
<protein>
    <submittedName>
        <fullName evidence="1">Uncharacterized protein</fullName>
    </submittedName>
</protein>
<keyword evidence="2" id="KW-1185">Reference proteome</keyword>
<comment type="caution">
    <text evidence="1">The sequence shown here is derived from an EMBL/GenBank/DDBJ whole genome shotgun (WGS) entry which is preliminary data.</text>
</comment>
<dbReference type="EMBL" id="JTDE01007587">
    <property type="protein sequence ID" value="KAF7238176.1"/>
    <property type="molecule type" value="Genomic_DNA"/>
</dbReference>
<organism evidence="1 2">
    <name type="scientific">Paragonimus skrjabini miyazakii</name>
    <dbReference type="NCBI Taxonomy" id="59628"/>
    <lineage>
        <taxon>Eukaryota</taxon>
        <taxon>Metazoa</taxon>
        <taxon>Spiralia</taxon>
        <taxon>Lophotrochozoa</taxon>
        <taxon>Platyhelminthes</taxon>
        <taxon>Trematoda</taxon>
        <taxon>Digenea</taxon>
        <taxon>Plagiorchiida</taxon>
        <taxon>Troglotremata</taxon>
        <taxon>Troglotrematidae</taxon>
        <taxon>Paragonimus</taxon>
    </lineage>
</organism>
<reference evidence="1" key="1">
    <citation type="submission" date="2019-07" db="EMBL/GenBank/DDBJ databases">
        <title>Annotation for the trematode Paragonimus miyazaki's.</title>
        <authorList>
            <person name="Choi Y.-J."/>
        </authorList>
    </citation>
    <scope>NUCLEOTIDE SEQUENCE</scope>
    <source>
        <strain evidence="1">Japan</strain>
    </source>
</reference>
<dbReference type="AlphaFoldDB" id="A0A8S9YM65"/>